<proteinExistence type="predicted"/>
<name>E3GWK8_METFV</name>
<dbReference type="Proteomes" id="UP000002315">
    <property type="component" value="Chromosome"/>
</dbReference>
<evidence type="ECO:0000313" key="3">
    <source>
        <dbReference type="Proteomes" id="UP000002315"/>
    </source>
</evidence>
<dbReference type="KEGG" id="mfv:Mfer_0018"/>
<reference evidence="2 3" key="1">
    <citation type="journal article" date="2010" name="Stand. Genomic Sci.">
        <title>Complete genome sequence of Methanothermus fervidus type strain (V24S).</title>
        <authorList>
            <person name="Anderson I."/>
            <person name="Djao O.D."/>
            <person name="Misra M."/>
            <person name="Chertkov O."/>
            <person name="Nolan M."/>
            <person name="Lucas S."/>
            <person name="Lapidus A."/>
            <person name="Del Rio T.G."/>
            <person name="Tice H."/>
            <person name="Cheng J.F."/>
            <person name="Tapia R."/>
            <person name="Han C."/>
            <person name="Goodwin L."/>
            <person name="Pitluck S."/>
            <person name="Liolios K."/>
            <person name="Ivanova N."/>
            <person name="Mavromatis K."/>
            <person name="Mikhailova N."/>
            <person name="Pati A."/>
            <person name="Brambilla E."/>
            <person name="Chen A."/>
            <person name="Palaniappan K."/>
            <person name="Land M."/>
            <person name="Hauser L."/>
            <person name="Chang Y.J."/>
            <person name="Jeffries C.D."/>
            <person name="Sikorski J."/>
            <person name="Spring S."/>
            <person name="Rohde M."/>
            <person name="Eichinger K."/>
            <person name="Huber H."/>
            <person name="Wirth R."/>
            <person name="Goker M."/>
            <person name="Detter J.C."/>
            <person name="Woyke T."/>
            <person name="Bristow J."/>
            <person name="Eisen J.A."/>
            <person name="Markowitz V."/>
            <person name="Hugenholtz P."/>
            <person name="Klenk H.P."/>
            <person name="Kyrpides N.C."/>
        </authorList>
    </citation>
    <scope>NUCLEOTIDE SEQUENCE [LARGE SCALE GENOMIC DNA]</scope>
    <source>
        <strain evidence="3">ATCC 43054 / DSM 2088 / JCM 10308 / V24 S</strain>
    </source>
</reference>
<dbReference type="AlphaFoldDB" id="E3GWK8"/>
<evidence type="ECO:0000256" key="1">
    <source>
        <dbReference type="SAM" id="Coils"/>
    </source>
</evidence>
<keyword evidence="1" id="KW-0175">Coiled coil</keyword>
<feature type="coiled-coil region" evidence="1">
    <location>
        <begin position="49"/>
        <end position="76"/>
    </location>
</feature>
<dbReference type="OrthoDB" id="66053at2157"/>
<organism evidence="2 3">
    <name type="scientific">Methanothermus fervidus (strain ATCC 43054 / DSM 2088 / JCM 10308 / V24 S)</name>
    <dbReference type="NCBI Taxonomy" id="523846"/>
    <lineage>
        <taxon>Archaea</taxon>
        <taxon>Methanobacteriati</taxon>
        <taxon>Methanobacteriota</taxon>
        <taxon>Methanomada group</taxon>
        <taxon>Methanobacteria</taxon>
        <taxon>Methanobacteriales</taxon>
        <taxon>Methanothermaceae</taxon>
        <taxon>Methanothermus</taxon>
    </lineage>
</organism>
<evidence type="ECO:0000313" key="2">
    <source>
        <dbReference type="EMBL" id="ADP76822.1"/>
    </source>
</evidence>
<protein>
    <submittedName>
        <fullName evidence="2">Uncharacterized protein</fullName>
    </submittedName>
</protein>
<dbReference type="HOGENOM" id="CLU_181980_0_0_2"/>
<keyword evidence="3" id="KW-1185">Reference proteome</keyword>
<dbReference type="EMBL" id="CP002278">
    <property type="protein sequence ID" value="ADP76822.1"/>
    <property type="molecule type" value="Genomic_DNA"/>
</dbReference>
<gene>
    <name evidence="2" type="ordered locus">Mfer_0018</name>
</gene>
<accession>E3GWK8</accession>
<sequence length="80" mass="10141">MYRRFFRGLRYIGPCRCGFGPHAFYEDVRGRIYHVSELYPRYYPEFYKEEDIKRELEALREEKRWIEEKIKELEKRIKKE</sequence>